<dbReference type="OrthoDB" id="6219668at2759"/>
<keyword evidence="2" id="KW-1185">Reference proteome</keyword>
<dbReference type="EMBL" id="NIRI02000056">
    <property type="protein sequence ID" value="KAG5446437.1"/>
    <property type="molecule type" value="Genomic_DNA"/>
</dbReference>
<dbReference type="Proteomes" id="UP000286415">
    <property type="component" value="Unassembled WGS sequence"/>
</dbReference>
<comment type="caution">
    <text evidence="1">The sequence shown here is derived from an EMBL/GenBank/DDBJ whole genome shotgun (WGS) entry which is preliminary data.</text>
</comment>
<organism evidence="1 2">
    <name type="scientific">Clonorchis sinensis</name>
    <name type="common">Chinese liver fluke</name>
    <dbReference type="NCBI Taxonomy" id="79923"/>
    <lineage>
        <taxon>Eukaryota</taxon>
        <taxon>Metazoa</taxon>
        <taxon>Spiralia</taxon>
        <taxon>Lophotrochozoa</taxon>
        <taxon>Platyhelminthes</taxon>
        <taxon>Trematoda</taxon>
        <taxon>Digenea</taxon>
        <taxon>Opisthorchiida</taxon>
        <taxon>Opisthorchiata</taxon>
        <taxon>Opisthorchiidae</taxon>
        <taxon>Clonorchis</taxon>
    </lineage>
</organism>
<reference evidence="1 2" key="1">
    <citation type="journal article" date="2018" name="Biotechnol. Adv.">
        <title>Improved genomic resources and new bioinformatic workflow for the carcinogenic parasite Clonorchis sinensis: Biotechnological implications.</title>
        <authorList>
            <person name="Wang D."/>
            <person name="Korhonen P.K."/>
            <person name="Gasser R.B."/>
            <person name="Young N.D."/>
        </authorList>
    </citation>
    <scope>NUCLEOTIDE SEQUENCE [LARGE SCALE GENOMIC DNA]</scope>
    <source>
        <strain evidence="1">Cs-k2</strain>
    </source>
</reference>
<evidence type="ECO:0000313" key="1">
    <source>
        <dbReference type="EMBL" id="KAG5446437.1"/>
    </source>
</evidence>
<name>A0A419Q0U2_CLOSI</name>
<evidence type="ECO:0000313" key="2">
    <source>
        <dbReference type="Proteomes" id="UP000286415"/>
    </source>
</evidence>
<proteinExistence type="predicted"/>
<accession>A0A419Q0U2</accession>
<dbReference type="InParanoid" id="A0A419Q0U2"/>
<gene>
    <name evidence="1" type="ORF">CSKR_203472</name>
</gene>
<reference evidence="1 2" key="2">
    <citation type="journal article" date="2021" name="Genomics">
        <title>High-quality reference genome for Clonorchis sinensis.</title>
        <authorList>
            <person name="Young N.D."/>
            <person name="Stroehlein A.J."/>
            <person name="Kinkar L."/>
            <person name="Wang T."/>
            <person name="Sohn W.M."/>
            <person name="Chang B.C.H."/>
            <person name="Kaur P."/>
            <person name="Weisz D."/>
            <person name="Dudchenko O."/>
            <person name="Aiden E.L."/>
            <person name="Korhonen P.K."/>
            <person name="Gasser R.B."/>
        </authorList>
    </citation>
    <scope>NUCLEOTIDE SEQUENCE [LARGE SCALE GENOMIC DNA]</scope>
    <source>
        <strain evidence="1">Cs-k2</strain>
    </source>
</reference>
<dbReference type="AlphaFoldDB" id="A0A419Q0U2"/>
<protein>
    <submittedName>
        <fullName evidence="1">Uncharacterized protein</fullName>
    </submittedName>
</protein>
<sequence length="224" mass="26109">MTHFSRIIWNRIWDCLPRNKFRQLFIMTHLSRTIWNRIWDCLPELIPQPPPRIQDFGDLPYFHPCRLGRREKPSREQLDLTNPVFFPVRSSLPRESLGNRSGEVPMSNYRWLLNKKFTCVCMWFGVICFIVGVIALQIASFFKHEKSNILSAGVGCLSASFCLLAISMCTFLHAHLIIYDWDPDKHHPNSQSMNLWPSATEGEHRLSVTDEVEPGISKVERNVR</sequence>